<gene>
    <name evidence="1" type="ORF">MLD38_012217</name>
</gene>
<evidence type="ECO:0000313" key="1">
    <source>
        <dbReference type="EMBL" id="KAI4374198.1"/>
    </source>
</evidence>
<evidence type="ECO:0000313" key="2">
    <source>
        <dbReference type="Proteomes" id="UP001057402"/>
    </source>
</evidence>
<organism evidence="1 2">
    <name type="scientific">Melastoma candidum</name>
    <dbReference type="NCBI Taxonomy" id="119954"/>
    <lineage>
        <taxon>Eukaryota</taxon>
        <taxon>Viridiplantae</taxon>
        <taxon>Streptophyta</taxon>
        <taxon>Embryophyta</taxon>
        <taxon>Tracheophyta</taxon>
        <taxon>Spermatophyta</taxon>
        <taxon>Magnoliopsida</taxon>
        <taxon>eudicotyledons</taxon>
        <taxon>Gunneridae</taxon>
        <taxon>Pentapetalae</taxon>
        <taxon>rosids</taxon>
        <taxon>malvids</taxon>
        <taxon>Myrtales</taxon>
        <taxon>Melastomataceae</taxon>
        <taxon>Melastomatoideae</taxon>
        <taxon>Melastomateae</taxon>
        <taxon>Melastoma</taxon>
    </lineage>
</organism>
<comment type="caution">
    <text evidence="1">The sequence shown here is derived from an EMBL/GenBank/DDBJ whole genome shotgun (WGS) entry which is preliminary data.</text>
</comment>
<keyword evidence="2" id="KW-1185">Reference proteome</keyword>
<name>A0ACB9R6Q6_9MYRT</name>
<protein>
    <submittedName>
        <fullName evidence="1">Uncharacterized protein</fullName>
    </submittedName>
</protein>
<dbReference type="EMBL" id="CM042883">
    <property type="protein sequence ID" value="KAI4374198.1"/>
    <property type="molecule type" value="Genomic_DNA"/>
</dbReference>
<dbReference type="Proteomes" id="UP001057402">
    <property type="component" value="Chromosome 4"/>
</dbReference>
<accession>A0ACB9R6Q6</accession>
<proteinExistence type="predicted"/>
<reference evidence="2" key="1">
    <citation type="journal article" date="2023" name="Front. Plant Sci.">
        <title>Chromosomal-level genome assembly of Melastoma candidum provides insights into trichome evolution.</title>
        <authorList>
            <person name="Zhong Y."/>
            <person name="Wu W."/>
            <person name="Sun C."/>
            <person name="Zou P."/>
            <person name="Liu Y."/>
            <person name="Dai S."/>
            <person name="Zhou R."/>
        </authorList>
    </citation>
    <scope>NUCLEOTIDE SEQUENCE [LARGE SCALE GENOMIC DNA]</scope>
</reference>
<sequence>MVCRVFFFFLPVIVLFPTFLQQHPHVKGDAILIHKACQNTGYYDLCVSSLRSDPNSTAADTKGLARIMIGVAAANATSTSLFLSSMVIGTVNDPVTAKLLRGCADKYSLADDALQAAARDLTTESYDYAYVHITAARDYPNVCRNSFKRNAGSTYPPELARREDGLQHLCDVISGIVGFLGF</sequence>